<sequence length="52" mass="6029">MWSATDDDGQRSIGGYWLYSQVVSIFRIRNVCKLRLTLLEVSRIIQESSHLS</sequence>
<dbReference type="Proteomes" id="UP000053424">
    <property type="component" value="Unassembled WGS sequence"/>
</dbReference>
<dbReference type="EMBL" id="KN831777">
    <property type="protein sequence ID" value="KIM42729.1"/>
    <property type="molecule type" value="Genomic_DNA"/>
</dbReference>
<reference evidence="1 2" key="1">
    <citation type="submission" date="2014-04" db="EMBL/GenBank/DDBJ databases">
        <authorList>
            <consortium name="DOE Joint Genome Institute"/>
            <person name="Kuo A."/>
            <person name="Gay G."/>
            <person name="Dore J."/>
            <person name="Kohler A."/>
            <person name="Nagy L.G."/>
            <person name="Floudas D."/>
            <person name="Copeland A."/>
            <person name="Barry K.W."/>
            <person name="Cichocki N."/>
            <person name="Veneault-Fourrey C."/>
            <person name="LaButti K."/>
            <person name="Lindquist E.A."/>
            <person name="Lipzen A."/>
            <person name="Lundell T."/>
            <person name="Morin E."/>
            <person name="Murat C."/>
            <person name="Sun H."/>
            <person name="Tunlid A."/>
            <person name="Henrissat B."/>
            <person name="Grigoriev I.V."/>
            <person name="Hibbett D.S."/>
            <person name="Martin F."/>
            <person name="Nordberg H.P."/>
            <person name="Cantor M.N."/>
            <person name="Hua S.X."/>
        </authorList>
    </citation>
    <scope>NUCLEOTIDE SEQUENCE [LARGE SCALE GENOMIC DNA]</scope>
    <source>
        <strain evidence="2">h7</strain>
    </source>
</reference>
<proteinExistence type="predicted"/>
<evidence type="ECO:0000313" key="2">
    <source>
        <dbReference type="Proteomes" id="UP000053424"/>
    </source>
</evidence>
<protein>
    <submittedName>
        <fullName evidence="1">Uncharacterized protein</fullName>
    </submittedName>
</protein>
<organism evidence="1 2">
    <name type="scientific">Hebeloma cylindrosporum</name>
    <dbReference type="NCBI Taxonomy" id="76867"/>
    <lineage>
        <taxon>Eukaryota</taxon>
        <taxon>Fungi</taxon>
        <taxon>Dikarya</taxon>
        <taxon>Basidiomycota</taxon>
        <taxon>Agaricomycotina</taxon>
        <taxon>Agaricomycetes</taxon>
        <taxon>Agaricomycetidae</taxon>
        <taxon>Agaricales</taxon>
        <taxon>Agaricineae</taxon>
        <taxon>Hymenogastraceae</taxon>
        <taxon>Hebeloma</taxon>
    </lineage>
</organism>
<reference evidence="2" key="2">
    <citation type="submission" date="2015-01" db="EMBL/GenBank/DDBJ databases">
        <title>Evolutionary Origins and Diversification of the Mycorrhizal Mutualists.</title>
        <authorList>
            <consortium name="DOE Joint Genome Institute"/>
            <consortium name="Mycorrhizal Genomics Consortium"/>
            <person name="Kohler A."/>
            <person name="Kuo A."/>
            <person name="Nagy L.G."/>
            <person name="Floudas D."/>
            <person name="Copeland A."/>
            <person name="Barry K.W."/>
            <person name="Cichocki N."/>
            <person name="Veneault-Fourrey C."/>
            <person name="LaButti K."/>
            <person name="Lindquist E.A."/>
            <person name="Lipzen A."/>
            <person name="Lundell T."/>
            <person name="Morin E."/>
            <person name="Murat C."/>
            <person name="Riley R."/>
            <person name="Ohm R."/>
            <person name="Sun H."/>
            <person name="Tunlid A."/>
            <person name="Henrissat B."/>
            <person name="Grigoriev I.V."/>
            <person name="Hibbett D.S."/>
            <person name="Martin F."/>
        </authorList>
    </citation>
    <scope>NUCLEOTIDE SEQUENCE [LARGE SCALE GENOMIC DNA]</scope>
    <source>
        <strain evidence="2">h7</strain>
    </source>
</reference>
<name>A0A0C3CEV5_HEBCY</name>
<dbReference type="AlphaFoldDB" id="A0A0C3CEV5"/>
<keyword evidence="2" id="KW-1185">Reference proteome</keyword>
<gene>
    <name evidence="1" type="ORF">M413DRAFT_444399</name>
</gene>
<accession>A0A0C3CEV5</accession>
<dbReference type="HOGENOM" id="CLU_3087457_0_0_1"/>
<evidence type="ECO:0000313" key="1">
    <source>
        <dbReference type="EMBL" id="KIM42729.1"/>
    </source>
</evidence>